<evidence type="ECO:0000313" key="9">
    <source>
        <dbReference type="Proteomes" id="UP000276128"/>
    </source>
</evidence>
<dbReference type="SMART" id="SM00448">
    <property type="entry name" value="REC"/>
    <property type="match status" value="1"/>
</dbReference>
<dbReference type="InterPro" id="IPR018062">
    <property type="entry name" value="HTH_AraC-typ_CS"/>
</dbReference>
<feature type="domain" description="HTH araC/xylS-type" evidence="6">
    <location>
        <begin position="159"/>
        <end position="257"/>
    </location>
</feature>
<evidence type="ECO:0000256" key="2">
    <source>
        <dbReference type="ARBA" id="ARBA00023125"/>
    </source>
</evidence>
<protein>
    <submittedName>
        <fullName evidence="8">AraC family transcriptional regulator</fullName>
    </submittedName>
</protein>
<accession>A0A3S0AAS0</accession>
<dbReference type="InterPro" id="IPR018060">
    <property type="entry name" value="HTH_AraC"/>
</dbReference>
<dbReference type="Proteomes" id="UP000276128">
    <property type="component" value="Unassembled WGS sequence"/>
</dbReference>
<dbReference type="GO" id="GO:0003700">
    <property type="term" value="F:DNA-binding transcription factor activity"/>
    <property type="evidence" value="ECO:0007669"/>
    <property type="project" value="InterPro"/>
</dbReference>
<dbReference type="SMART" id="SM00342">
    <property type="entry name" value="HTH_ARAC"/>
    <property type="match status" value="1"/>
</dbReference>
<dbReference type="Gene3D" id="1.10.10.60">
    <property type="entry name" value="Homeodomain-like"/>
    <property type="match status" value="2"/>
</dbReference>
<dbReference type="InterPro" id="IPR011006">
    <property type="entry name" value="CheY-like_superfamily"/>
</dbReference>
<feature type="region of interest" description="Disordered" evidence="5">
    <location>
        <begin position="253"/>
        <end position="274"/>
    </location>
</feature>
<dbReference type="PROSITE" id="PS01124">
    <property type="entry name" value="HTH_ARAC_FAMILY_2"/>
    <property type="match status" value="1"/>
</dbReference>
<keyword evidence="4" id="KW-0597">Phosphoprotein</keyword>
<gene>
    <name evidence="8" type="ORF">EJQ19_16710</name>
</gene>
<dbReference type="CDD" id="cd17536">
    <property type="entry name" value="REC_YesN-like"/>
    <property type="match status" value="1"/>
</dbReference>
<dbReference type="OrthoDB" id="9788446at2"/>
<feature type="modified residue" description="4-aspartylphosphate" evidence="4">
    <location>
        <position position="59"/>
    </location>
</feature>
<keyword evidence="9" id="KW-1185">Reference proteome</keyword>
<evidence type="ECO:0000256" key="1">
    <source>
        <dbReference type="ARBA" id="ARBA00023015"/>
    </source>
</evidence>
<evidence type="ECO:0000256" key="5">
    <source>
        <dbReference type="SAM" id="MobiDB-lite"/>
    </source>
</evidence>
<evidence type="ECO:0000259" key="6">
    <source>
        <dbReference type="PROSITE" id="PS01124"/>
    </source>
</evidence>
<dbReference type="PANTHER" id="PTHR43280:SF28">
    <property type="entry name" value="HTH-TYPE TRANSCRIPTIONAL ACTIVATOR RHAS"/>
    <property type="match status" value="1"/>
</dbReference>
<dbReference type="RefSeq" id="WP_126142380.1">
    <property type="nucleotide sequence ID" value="NZ_RXHU01000047.1"/>
</dbReference>
<dbReference type="PANTHER" id="PTHR43280">
    <property type="entry name" value="ARAC-FAMILY TRANSCRIPTIONAL REGULATOR"/>
    <property type="match status" value="1"/>
</dbReference>
<dbReference type="SUPFAM" id="SSF46689">
    <property type="entry name" value="Homeodomain-like"/>
    <property type="match status" value="2"/>
</dbReference>
<keyword evidence="2" id="KW-0238">DNA-binding</keyword>
<dbReference type="PRINTS" id="PR00032">
    <property type="entry name" value="HTHARAC"/>
</dbReference>
<dbReference type="PROSITE" id="PS50110">
    <property type="entry name" value="RESPONSE_REGULATORY"/>
    <property type="match status" value="1"/>
</dbReference>
<dbReference type="InterPro" id="IPR020449">
    <property type="entry name" value="Tscrpt_reg_AraC-type_HTH"/>
</dbReference>
<dbReference type="EMBL" id="RXHU01000047">
    <property type="protein sequence ID" value="RTE08583.1"/>
    <property type="molecule type" value="Genomic_DNA"/>
</dbReference>
<evidence type="ECO:0000256" key="4">
    <source>
        <dbReference type="PROSITE-ProRule" id="PRU00169"/>
    </source>
</evidence>
<dbReference type="Gene3D" id="3.40.50.2300">
    <property type="match status" value="1"/>
</dbReference>
<dbReference type="InterPro" id="IPR001789">
    <property type="entry name" value="Sig_transdc_resp-reg_receiver"/>
</dbReference>
<keyword evidence="1" id="KW-0805">Transcription regulation</keyword>
<dbReference type="PROSITE" id="PS00041">
    <property type="entry name" value="HTH_ARAC_FAMILY_1"/>
    <property type="match status" value="1"/>
</dbReference>
<dbReference type="GO" id="GO:0043565">
    <property type="term" value="F:sequence-specific DNA binding"/>
    <property type="evidence" value="ECO:0007669"/>
    <property type="project" value="InterPro"/>
</dbReference>
<evidence type="ECO:0000313" key="8">
    <source>
        <dbReference type="EMBL" id="RTE08583.1"/>
    </source>
</evidence>
<name>A0A3S0AAS0_9BACL</name>
<comment type="caution">
    <text evidence="8">The sequence shown here is derived from an EMBL/GenBank/DDBJ whole genome shotgun (WGS) entry which is preliminary data.</text>
</comment>
<proteinExistence type="predicted"/>
<evidence type="ECO:0000259" key="7">
    <source>
        <dbReference type="PROSITE" id="PS50110"/>
    </source>
</evidence>
<evidence type="ECO:0000256" key="3">
    <source>
        <dbReference type="ARBA" id="ARBA00023163"/>
    </source>
</evidence>
<organism evidence="8 9">
    <name type="scientific">Paenibacillus whitsoniae</name>
    <dbReference type="NCBI Taxonomy" id="2496558"/>
    <lineage>
        <taxon>Bacteria</taxon>
        <taxon>Bacillati</taxon>
        <taxon>Bacillota</taxon>
        <taxon>Bacilli</taxon>
        <taxon>Bacillales</taxon>
        <taxon>Paenibacillaceae</taxon>
        <taxon>Paenibacillus</taxon>
    </lineage>
</organism>
<dbReference type="GO" id="GO:0000160">
    <property type="term" value="P:phosphorelay signal transduction system"/>
    <property type="evidence" value="ECO:0007669"/>
    <property type="project" value="InterPro"/>
</dbReference>
<dbReference type="AlphaFoldDB" id="A0A3S0AAS0"/>
<keyword evidence="3" id="KW-0804">Transcription</keyword>
<reference evidence="8 9" key="1">
    <citation type="submission" date="2018-12" db="EMBL/GenBank/DDBJ databases">
        <title>Bacillus ochoae sp. nov., Paenibacillus whitsoniae sp. nov., Paenibacillus spiritus sp. nov. Isolated from the Mars Exploration Rover during spacecraft assembly.</title>
        <authorList>
            <person name="Seuylemezian A."/>
            <person name="Vaishampayan P."/>
        </authorList>
    </citation>
    <scope>NUCLEOTIDE SEQUENCE [LARGE SCALE GENOMIC DNA]</scope>
    <source>
        <strain evidence="8 9">MER 54</strain>
    </source>
</reference>
<dbReference type="SUPFAM" id="SSF52172">
    <property type="entry name" value="CheY-like"/>
    <property type="match status" value="1"/>
</dbReference>
<dbReference type="Pfam" id="PF12833">
    <property type="entry name" value="HTH_18"/>
    <property type="match status" value="1"/>
</dbReference>
<dbReference type="Pfam" id="PF00072">
    <property type="entry name" value="Response_reg"/>
    <property type="match status" value="1"/>
</dbReference>
<feature type="domain" description="Response regulatory" evidence="7">
    <location>
        <begin position="7"/>
        <end position="124"/>
    </location>
</feature>
<sequence>MIPSGKTILIVDDEPLTRDGIRKSLEAWSIGRYTILTSISGSEALEVLRTRHVHLLITDIRMPEMSGLQLVEGARSFGHKPVAIIISGHPDFEYAQTAIELGVVNYLLKPVQKKRLLEAVEQALRIEEERGRVEAMEKMVDPLLMQAKTEEKIYSAPVRQAMQYVEEHLQEPLGMSEVAGHIHLNPSYFSALFKEQTGITFSEYVTRSRIQKAKELLLQTRLTIADISEQVGYQTSKYFIKLFKEYEGTSPNQYRKLTAQDGKTPIEDPTETSK</sequence>
<dbReference type="InterPro" id="IPR009057">
    <property type="entry name" value="Homeodomain-like_sf"/>
</dbReference>